<keyword evidence="7 10" id="KW-0675">Receptor</keyword>
<dbReference type="PANTHER" id="PTHR24241">
    <property type="entry name" value="NEUROPEPTIDE RECEPTOR-RELATED G-PROTEIN COUPLED RECEPTOR"/>
    <property type="match status" value="1"/>
</dbReference>
<dbReference type="SUPFAM" id="SSF81321">
    <property type="entry name" value="Family A G protein-coupled receptor-like"/>
    <property type="match status" value="1"/>
</dbReference>
<feature type="transmembrane region" description="Helical" evidence="10">
    <location>
        <begin position="35"/>
        <end position="56"/>
    </location>
</feature>
<keyword evidence="8 10" id="KW-0325">Glycoprotein</keyword>
<gene>
    <name evidence="14" type="primary">LOC105362826</name>
</gene>
<evidence type="ECO:0000256" key="7">
    <source>
        <dbReference type="ARBA" id="ARBA00023170"/>
    </source>
</evidence>
<accession>A0AAJ6YIF9</accession>
<proteinExistence type="inferred from homology"/>
<dbReference type="GeneID" id="105362826"/>
<evidence type="ECO:0000256" key="6">
    <source>
        <dbReference type="ARBA" id="ARBA00023136"/>
    </source>
</evidence>
<organism evidence="13 14">
    <name type="scientific">Ceratosolen solmsi marchali</name>
    <dbReference type="NCBI Taxonomy" id="326594"/>
    <lineage>
        <taxon>Eukaryota</taxon>
        <taxon>Metazoa</taxon>
        <taxon>Ecdysozoa</taxon>
        <taxon>Arthropoda</taxon>
        <taxon>Hexapoda</taxon>
        <taxon>Insecta</taxon>
        <taxon>Pterygota</taxon>
        <taxon>Neoptera</taxon>
        <taxon>Endopterygota</taxon>
        <taxon>Hymenoptera</taxon>
        <taxon>Apocrita</taxon>
        <taxon>Proctotrupomorpha</taxon>
        <taxon>Chalcidoidea</taxon>
        <taxon>Agaonidae</taxon>
        <taxon>Agaoninae</taxon>
        <taxon>Ceratosolen</taxon>
    </lineage>
</organism>
<dbReference type="GO" id="GO:0042277">
    <property type="term" value="F:peptide binding"/>
    <property type="evidence" value="ECO:0007669"/>
    <property type="project" value="TreeGrafter"/>
</dbReference>
<dbReference type="Pfam" id="PF00001">
    <property type="entry name" value="7tm_1"/>
    <property type="match status" value="1"/>
</dbReference>
<evidence type="ECO:0000256" key="2">
    <source>
        <dbReference type="ARBA" id="ARBA00022475"/>
    </source>
</evidence>
<name>A0AAJ6YIF9_9HYME</name>
<dbReference type="InterPro" id="IPR001817">
    <property type="entry name" value="Vasoprsn_rcpt"/>
</dbReference>
<protein>
    <submittedName>
        <fullName evidence="14">Gonadotropin-releasing hormone II receptor isoform X2</fullName>
    </submittedName>
</protein>
<feature type="region of interest" description="Disordered" evidence="11">
    <location>
        <begin position="332"/>
        <end position="357"/>
    </location>
</feature>
<dbReference type="GO" id="GO:0005000">
    <property type="term" value="F:vasopressin receptor activity"/>
    <property type="evidence" value="ECO:0007669"/>
    <property type="project" value="InterPro"/>
</dbReference>
<evidence type="ECO:0000256" key="11">
    <source>
        <dbReference type="SAM" id="MobiDB-lite"/>
    </source>
</evidence>
<reference evidence="14" key="1">
    <citation type="submission" date="2025-08" db="UniProtKB">
        <authorList>
            <consortium name="RefSeq"/>
        </authorList>
    </citation>
    <scope>IDENTIFICATION</scope>
</reference>
<evidence type="ECO:0000256" key="1">
    <source>
        <dbReference type="ARBA" id="ARBA00004651"/>
    </source>
</evidence>
<dbReference type="Gene3D" id="1.20.1070.10">
    <property type="entry name" value="Rhodopsin 7-helix transmembrane proteins"/>
    <property type="match status" value="1"/>
</dbReference>
<dbReference type="GO" id="GO:0097003">
    <property type="term" value="F:adipokinetic hormone receptor activity"/>
    <property type="evidence" value="ECO:0007669"/>
    <property type="project" value="TreeGrafter"/>
</dbReference>
<evidence type="ECO:0000256" key="9">
    <source>
        <dbReference type="ARBA" id="ARBA00023224"/>
    </source>
</evidence>
<feature type="transmembrane region" description="Helical" evidence="10">
    <location>
        <begin position="197"/>
        <end position="219"/>
    </location>
</feature>
<comment type="subcellular location">
    <subcellularLocation>
        <location evidence="1 10">Cell membrane</location>
        <topology evidence="1 10">Multi-pass membrane protein</topology>
    </subcellularLocation>
</comment>
<dbReference type="PROSITE" id="PS50262">
    <property type="entry name" value="G_PROTEIN_RECEP_F1_2"/>
    <property type="match status" value="1"/>
</dbReference>
<dbReference type="InterPro" id="IPR017452">
    <property type="entry name" value="GPCR_Rhodpsn_7TM"/>
</dbReference>
<keyword evidence="4 10" id="KW-1133">Transmembrane helix</keyword>
<dbReference type="RefSeq" id="XP_011498625.1">
    <property type="nucleotide sequence ID" value="XM_011500323.1"/>
</dbReference>
<keyword evidence="13" id="KW-1185">Reference proteome</keyword>
<dbReference type="Proteomes" id="UP000695007">
    <property type="component" value="Unplaced"/>
</dbReference>
<dbReference type="CTD" id="33942"/>
<feature type="compositionally biased region" description="Basic and acidic residues" evidence="11">
    <location>
        <begin position="333"/>
        <end position="346"/>
    </location>
</feature>
<feature type="transmembrane region" description="Helical" evidence="10">
    <location>
        <begin position="292"/>
        <end position="314"/>
    </location>
</feature>
<keyword evidence="9 10" id="KW-0807">Transducer</keyword>
<feature type="transmembrane region" description="Helical" evidence="10">
    <location>
        <begin position="68"/>
        <end position="88"/>
    </location>
</feature>
<evidence type="ECO:0000313" key="13">
    <source>
        <dbReference type="Proteomes" id="UP000695007"/>
    </source>
</evidence>
<keyword evidence="2" id="KW-1003">Cell membrane</keyword>
<dbReference type="PRINTS" id="PR00237">
    <property type="entry name" value="GPCRRHODOPSN"/>
</dbReference>
<comment type="similarity">
    <text evidence="10">Belongs to the G-protein coupled receptor 1 family. Vasopressin/oxytocin receptor subfamily.</text>
</comment>
<evidence type="ECO:0000256" key="8">
    <source>
        <dbReference type="ARBA" id="ARBA00023180"/>
    </source>
</evidence>
<evidence type="ECO:0000313" key="14">
    <source>
        <dbReference type="RefSeq" id="XP_011498625.1"/>
    </source>
</evidence>
<dbReference type="PROSITE" id="PS00237">
    <property type="entry name" value="G_PROTEIN_RECEP_F1_1"/>
    <property type="match status" value="1"/>
</dbReference>
<dbReference type="InterPro" id="IPR000276">
    <property type="entry name" value="GPCR_Rhodpsn"/>
</dbReference>
<evidence type="ECO:0000256" key="5">
    <source>
        <dbReference type="ARBA" id="ARBA00023040"/>
    </source>
</evidence>
<dbReference type="GO" id="GO:0005886">
    <property type="term" value="C:plasma membrane"/>
    <property type="evidence" value="ECO:0007669"/>
    <property type="project" value="UniProtKB-SubCell"/>
</dbReference>
<keyword evidence="3 10" id="KW-0812">Transmembrane</keyword>
<evidence type="ECO:0000256" key="10">
    <source>
        <dbReference type="RuleBase" id="RU046427"/>
    </source>
</evidence>
<dbReference type="GO" id="GO:0032870">
    <property type="term" value="P:cellular response to hormone stimulus"/>
    <property type="evidence" value="ECO:0007669"/>
    <property type="project" value="TreeGrafter"/>
</dbReference>
<feature type="transmembrane region" description="Helical" evidence="10">
    <location>
        <begin position="108"/>
        <end position="129"/>
    </location>
</feature>
<evidence type="ECO:0000259" key="12">
    <source>
        <dbReference type="PROSITE" id="PS50262"/>
    </source>
</evidence>
<keyword evidence="6 10" id="KW-0472">Membrane</keyword>
<dbReference type="PRINTS" id="PR00896">
    <property type="entry name" value="VASOPRESSINR"/>
</dbReference>
<dbReference type="PANTHER" id="PTHR24241:SF59">
    <property type="entry name" value="ADIPOKINETIC HORMONE RECEPTOR, ISOFORM C"/>
    <property type="match status" value="1"/>
</dbReference>
<feature type="transmembrane region" description="Helical" evidence="10">
    <location>
        <begin position="258"/>
        <end position="280"/>
    </location>
</feature>
<dbReference type="AlphaFoldDB" id="A0AAJ6YIF9"/>
<dbReference type="CDD" id="cd15382">
    <property type="entry name" value="7tmA_AKHR"/>
    <property type="match status" value="1"/>
</dbReference>
<evidence type="ECO:0000256" key="3">
    <source>
        <dbReference type="ARBA" id="ARBA00022692"/>
    </source>
</evidence>
<sequence>MSPRVLSTMNATSAPMNYEDLSLDMRFNDGHVVSIVTYSVLLIVSAIGNITVLALLLRRRGNAARTRINTMLIHLAIADLLVTFLMMPLEIGWSVTVSWKGGDVMCRIMSFFRVFGLYLSSFILICISVDRYHAVLRPLQMIDIDRRGRFMIAGSWICSALCSAPQMVVFHVQTHPHVRWYEQCVTFNTFPTCTHELTYSLFGMVVMYLFPLIVIIYTYTSILAEMYRRSKDTTTDRIRRSSLGFLGRARVRTLKMTIIIVLVFFICWTPYYVMSLWYWIDRVTAKKVDLRIQRGLFIFACTNSCMNPIVYGAFNIRKGHKDVLASQKIANRSSKDSANEMADRVSLHRSSPRSSGRLPVQTEINLVPAGKSTPSRSRAL</sequence>
<feature type="transmembrane region" description="Helical" evidence="10">
    <location>
        <begin position="150"/>
        <end position="172"/>
    </location>
</feature>
<keyword evidence="5 10" id="KW-0297">G-protein coupled receptor</keyword>
<evidence type="ECO:0000256" key="4">
    <source>
        <dbReference type="ARBA" id="ARBA00022989"/>
    </source>
</evidence>
<feature type="domain" description="G-protein coupled receptors family 1 profile" evidence="12">
    <location>
        <begin position="48"/>
        <end position="311"/>
    </location>
</feature>